<protein>
    <submittedName>
        <fullName evidence="1">Peptidase C10 family protein</fullName>
    </submittedName>
</protein>
<accession>A0A0E2LR27</accession>
<organism evidence="1 2">
    <name type="scientific">Porphyromonas gingivalis F0570</name>
    <dbReference type="NCBI Taxonomy" id="1227271"/>
    <lineage>
        <taxon>Bacteria</taxon>
        <taxon>Pseudomonadati</taxon>
        <taxon>Bacteroidota</taxon>
        <taxon>Bacteroidia</taxon>
        <taxon>Bacteroidales</taxon>
        <taxon>Porphyromonadaceae</taxon>
        <taxon>Porphyromonas</taxon>
    </lineage>
</organism>
<reference evidence="1 2" key="1">
    <citation type="submission" date="2013-06" db="EMBL/GenBank/DDBJ databases">
        <authorList>
            <person name="Weinstock G."/>
            <person name="Sodergren E."/>
            <person name="Lobos E.A."/>
            <person name="Fulton L."/>
            <person name="Fulton R."/>
            <person name="Courtney L."/>
            <person name="Fronick C."/>
            <person name="O'Laughlin M."/>
            <person name="Godfrey J."/>
            <person name="Wilson R.M."/>
            <person name="Miner T."/>
            <person name="Farmer C."/>
            <person name="Delehaunty K."/>
            <person name="Cordes M."/>
            <person name="Minx P."/>
            <person name="Tomlinson C."/>
            <person name="Chen J."/>
            <person name="Wollam A."/>
            <person name="Pepin K.H."/>
            <person name="Bhonagiri V."/>
            <person name="Zhang X."/>
            <person name="Warren W."/>
            <person name="Mitreva M."/>
            <person name="Mardis E.R."/>
            <person name="Wilson R.K."/>
        </authorList>
    </citation>
    <scope>NUCLEOTIDE SEQUENCE [LARGE SCALE GENOMIC DNA]</scope>
    <source>
        <strain evidence="1 2">F0570</strain>
    </source>
</reference>
<evidence type="ECO:0000313" key="2">
    <source>
        <dbReference type="Proteomes" id="UP000016630"/>
    </source>
</evidence>
<dbReference type="InterPro" id="IPR038765">
    <property type="entry name" value="Papain-like_cys_pep_sf"/>
</dbReference>
<dbReference type="Proteomes" id="UP000016630">
    <property type="component" value="Unassembled WGS sequence"/>
</dbReference>
<dbReference type="HOGENOM" id="CLU_045358_0_0_10"/>
<dbReference type="GO" id="GO:0008234">
    <property type="term" value="F:cysteine-type peptidase activity"/>
    <property type="evidence" value="ECO:0007669"/>
    <property type="project" value="InterPro"/>
</dbReference>
<comment type="caution">
    <text evidence="1">The sequence shown here is derived from an EMBL/GenBank/DDBJ whole genome shotgun (WGS) entry which is preliminary data.</text>
</comment>
<dbReference type="PROSITE" id="PS51257">
    <property type="entry name" value="PROKAR_LIPOPROTEIN"/>
    <property type="match status" value="1"/>
</dbReference>
<dbReference type="InterPro" id="IPR000200">
    <property type="entry name" value="Peptidase_C10"/>
</dbReference>
<dbReference type="RefSeq" id="WP_021665373.1">
    <property type="nucleotide sequence ID" value="NZ_KI259159.1"/>
</dbReference>
<gene>
    <name evidence="1" type="ORF">HMPREF1555_00940</name>
</gene>
<dbReference type="AlphaFoldDB" id="A0A0E2LR27"/>
<sequence length="455" mass="51626">MRRFIFIGFVLVAVLTACTKEHFEYQEDGPQEGQSETRLFEEKVKAFALSSFTDISKGRGATLFGLPNVESVEPITSEIIQRTGTERDTVAYIVNFDQNASIVIAGSRALPLTTVAISDSRMAMIDTAWNKGLATFMKLLPNYYYQELGRRIIAFGLASAEEVVNFTRNDMQQLQDQLSVYEDFPTPPTTFNLNDYLTWVPQTDQTITLEREILLSAKWGQRAPFNLLAPLINGELPPAGCVSIAIAQITTYYEHPKVLEGQTLDWNILSKDTKHDFETNEEKYTVAYYVRTIGNYCNNYWGLTGTGANPYIVPSVFTRLGYYRSNLIPYDRILVEESLSAKRPFFIGGYGYPGGHAWVIDGTMKTSYKIHCYNKKGDLIATWTVYPTYYHCNWGAEGRNNGFYKKDVFDLINGIVYDDNGDIANVPPETPAYYFTEDIRIIKDIKPIILQTNEN</sequence>
<dbReference type="PATRIC" id="fig|1227271.3.peg.819"/>
<dbReference type="Gene3D" id="3.90.70.50">
    <property type="entry name" value="Peptidase C10, streptopain"/>
    <property type="match status" value="1"/>
</dbReference>
<dbReference type="EMBL" id="AWUW01000067">
    <property type="protein sequence ID" value="ERJ66901.1"/>
    <property type="molecule type" value="Genomic_DNA"/>
</dbReference>
<dbReference type="GO" id="GO:0006508">
    <property type="term" value="P:proteolysis"/>
    <property type="evidence" value="ECO:0007669"/>
    <property type="project" value="InterPro"/>
</dbReference>
<dbReference type="SUPFAM" id="SSF54001">
    <property type="entry name" value="Cysteine proteinases"/>
    <property type="match status" value="1"/>
</dbReference>
<dbReference type="Pfam" id="PF01640">
    <property type="entry name" value="Peptidase_C10"/>
    <property type="match status" value="1"/>
</dbReference>
<name>A0A0E2LR27_PORGN</name>
<evidence type="ECO:0000313" key="1">
    <source>
        <dbReference type="EMBL" id="ERJ66901.1"/>
    </source>
</evidence>
<proteinExistence type="predicted"/>
<dbReference type="InterPro" id="IPR044934">
    <property type="entry name" value="Streptopain_sf"/>
</dbReference>
<dbReference type="PRINTS" id="PR00797">
    <property type="entry name" value="STREPTOPAIN"/>
</dbReference>